<dbReference type="HOGENOM" id="CLU_077993_0_0_1"/>
<comment type="caution">
    <text evidence="7">The sequence shown here is derived from an EMBL/GenBank/DDBJ whole genome shotgun (WGS) entry which is preliminary data.</text>
</comment>
<dbReference type="InterPro" id="IPR004166">
    <property type="entry name" value="a-kinase_dom"/>
</dbReference>
<evidence type="ECO:0000256" key="1">
    <source>
        <dbReference type="ARBA" id="ARBA00022527"/>
    </source>
</evidence>
<dbReference type="InterPro" id="IPR051852">
    <property type="entry name" value="Alpha-type_PK"/>
</dbReference>
<keyword evidence="8" id="KW-1185">Reference proteome</keyword>
<dbReference type="EMBL" id="ABDF02000006">
    <property type="protein sequence ID" value="EHK22281.1"/>
    <property type="molecule type" value="Genomic_DNA"/>
</dbReference>
<protein>
    <recommendedName>
        <fullName evidence="6">Alpha-type protein kinase domain-containing protein</fullName>
    </recommendedName>
</protein>
<dbReference type="SMART" id="SM00811">
    <property type="entry name" value="Alpha_kinase"/>
    <property type="match status" value="1"/>
</dbReference>
<reference evidence="7 8" key="1">
    <citation type="journal article" date="2011" name="Genome Biol.">
        <title>Comparative genome sequence analysis underscores mycoparasitism as the ancestral life style of Trichoderma.</title>
        <authorList>
            <person name="Kubicek C.P."/>
            <person name="Herrera-Estrella A."/>
            <person name="Seidl-Seiboth V."/>
            <person name="Martinez D.A."/>
            <person name="Druzhinina I.S."/>
            <person name="Thon M."/>
            <person name="Zeilinger S."/>
            <person name="Casas-Flores S."/>
            <person name="Horwitz B.A."/>
            <person name="Mukherjee P.K."/>
            <person name="Mukherjee M."/>
            <person name="Kredics L."/>
            <person name="Alcaraz L.D."/>
            <person name="Aerts A."/>
            <person name="Antal Z."/>
            <person name="Atanasova L."/>
            <person name="Cervantes-Badillo M.G."/>
            <person name="Challacombe J."/>
            <person name="Chertkov O."/>
            <person name="McCluskey K."/>
            <person name="Coulpier F."/>
            <person name="Deshpande N."/>
            <person name="von Doehren H."/>
            <person name="Ebbole D.J."/>
            <person name="Esquivel-Naranjo E.U."/>
            <person name="Fekete E."/>
            <person name="Flipphi M."/>
            <person name="Glaser F."/>
            <person name="Gomez-Rodriguez E.Y."/>
            <person name="Gruber S."/>
            <person name="Han C."/>
            <person name="Henrissat B."/>
            <person name="Hermosa R."/>
            <person name="Hernandez-Onate M."/>
            <person name="Karaffa L."/>
            <person name="Kosti I."/>
            <person name="Le Crom S."/>
            <person name="Lindquist E."/>
            <person name="Lucas S."/>
            <person name="Luebeck M."/>
            <person name="Luebeck P.S."/>
            <person name="Margeot A."/>
            <person name="Metz B."/>
            <person name="Misra M."/>
            <person name="Nevalainen H."/>
            <person name="Omann M."/>
            <person name="Packer N."/>
            <person name="Perrone G."/>
            <person name="Uresti-Rivera E.E."/>
            <person name="Salamov A."/>
            <person name="Schmoll M."/>
            <person name="Seiboth B."/>
            <person name="Shapiro H."/>
            <person name="Sukno S."/>
            <person name="Tamayo-Ramos J.A."/>
            <person name="Tisch D."/>
            <person name="Wiest A."/>
            <person name="Wilkinson H.H."/>
            <person name="Zhang M."/>
            <person name="Coutinho P.M."/>
            <person name="Kenerley C.M."/>
            <person name="Monte E."/>
            <person name="Baker S.E."/>
            <person name="Grigoriev I.V."/>
        </authorList>
    </citation>
    <scope>NUCLEOTIDE SEQUENCE [LARGE SCALE GENOMIC DNA]</scope>
    <source>
        <strain evidence="8">Gv29-8 / FGSC 10586</strain>
    </source>
</reference>
<keyword evidence="3" id="KW-0547">Nucleotide-binding</keyword>
<feature type="domain" description="Alpha-type protein kinase" evidence="6">
    <location>
        <begin position="1"/>
        <end position="221"/>
    </location>
</feature>
<dbReference type="Proteomes" id="UP000007115">
    <property type="component" value="Unassembled WGS sequence"/>
</dbReference>
<dbReference type="AlphaFoldDB" id="G9MT27"/>
<dbReference type="GO" id="GO:0005524">
    <property type="term" value="F:ATP binding"/>
    <property type="evidence" value="ECO:0007669"/>
    <property type="project" value="UniProtKB-KW"/>
</dbReference>
<keyword evidence="2" id="KW-0808">Transferase</keyword>
<evidence type="ECO:0000256" key="4">
    <source>
        <dbReference type="ARBA" id="ARBA00022777"/>
    </source>
</evidence>
<dbReference type="RefSeq" id="XP_013956506.1">
    <property type="nucleotide sequence ID" value="XM_014101031.1"/>
</dbReference>
<keyword evidence="5" id="KW-0067">ATP-binding</keyword>
<dbReference type="Gene3D" id="3.20.200.10">
    <property type="entry name" value="MHCK/EF2 kinase"/>
    <property type="match status" value="1"/>
</dbReference>
<dbReference type="SUPFAM" id="SSF56112">
    <property type="entry name" value="Protein kinase-like (PK-like)"/>
    <property type="match status" value="1"/>
</dbReference>
<accession>G9MT27</accession>
<evidence type="ECO:0000256" key="2">
    <source>
        <dbReference type="ARBA" id="ARBA00022679"/>
    </source>
</evidence>
<dbReference type="PANTHER" id="PTHR45992">
    <property type="entry name" value="EUKARYOTIC ELONGATION FACTOR 2 KINASE-RELATED"/>
    <property type="match status" value="1"/>
</dbReference>
<dbReference type="OrthoDB" id="301415at2759"/>
<gene>
    <name evidence="7" type="ORF">TRIVIDRAFT_209083</name>
</gene>
<evidence type="ECO:0000313" key="7">
    <source>
        <dbReference type="EMBL" id="EHK22281.1"/>
    </source>
</evidence>
<evidence type="ECO:0000313" key="8">
    <source>
        <dbReference type="Proteomes" id="UP000007115"/>
    </source>
</evidence>
<dbReference type="InParanoid" id="G9MT27"/>
<keyword evidence="4" id="KW-0418">Kinase</keyword>
<dbReference type="PROSITE" id="PS51158">
    <property type="entry name" value="ALPHA_KINASE"/>
    <property type="match status" value="1"/>
</dbReference>
<name>G9MT27_HYPVG</name>
<dbReference type="PANTHER" id="PTHR45992:SF11">
    <property type="entry name" value="ALPHA-TYPE PROTEIN KINASE DOMAIN-CONTAINING PROTEIN"/>
    <property type="match status" value="1"/>
</dbReference>
<dbReference type="GeneID" id="25790483"/>
<dbReference type="eggNOG" id="ENOG502SJRR">
    <property type="taxonomic scope" value="Eukaryota"/>
</dbReference>
<evidence type="ECO:0000259" key="6">
    <source>
        <dbReference type="PROSITE" id="PS51158"/>
    </source>
</evidence>
<dbReference type="InterPro" id="IPR011009">
    <property type="entry name" value="Kinase-like_dom_sf"/>
</dbReference>
<organism evidence="7 8">
    <name type="scientific">Hypocrea virens (strain Gv29-8 / FGSC 10586)</name>
    <name type="common">Gliocladium virens</name>
    <name type="synonym">Trichoderma virens</name>
    <dbReference type="NCBI Taxonomy" id="413071"/>
    <lineage>
        <taxon>Eukaryota</taxon>
        <taxon>Fungi</taxon>
        <taxon>Dikarya</taxon>
        <taxon>Ascomycota</taxon>
        <taxon>Pezizomycotina</taxon>
        <taxon>Sordariomycetes</taxon>
        <taxon>Hypocreomycetidae</taxon>
        <taxon>Hypocreales</taxon>
        <taxon>Hypocreaceae</taxon>
        <taxon>Trichoderma</taxon>
    </lineage>
</organism>
<proteinExistence type="predicted"/>
<dbReference type="Pfam" id="PF02816">
    <property type="entry name" value="Alpha_kinase"/>
    <property type="match status" value="2"/>
</dbReference>
<evidence type="ECO:0000256" key="5">
    <source>
        <dbReference type="ARBA" id="ARBA00022840"/>
    </source>
</evidence>
<sequence>MHRRACAACNRYLSQSSFTNTRWTKGDSLSRCMGCVHGHPSDTPAEEEADSGRYNHSNFANFEHDALDYPMAQGTFRWVAKGKYTSGPRKNQACVTKWFKSGAVFSEEYFTHDILAVDKALEIVNRFNRCASNTGWNDESTAWGEVMQAVSHFSYHVSGGMYVLCDLQGGIYQREVVLSDPVILSRRRAYGVTDLGPEGISSFFSSHDCNRYCRSNWTRPANPAQVFRPTPRTTMMRRNVPTAQSRPLHTMFEAFEDFEDDDDW</sequence>
<dbReference type="OMA" id="NYVLCDL"/>
<keyword evidence="1" id="KW-0723">Serine/threonine-protein kinase</keyword>
<dbReference type="STRING" id="413071.G9MT27"/>
<dbReference type="VEuPathDB" id="FungiDB:TRIVIDRAFT_209083"/>
<dbReference type="GO" id="GO:0004674">
    <property type="term" value="F:protein serine/threonine kinase activity"/>
    <property type="evidence" value="ECO:0007669"/>
    <property type="project" value="UniProtKB-KW"/>
</dbReference>
<evidence type="ECO:0000256" key="3">
    <source>
        <dbReference type="ARBA" id="ARBA00022741"/>
    </source>
</evidence>